<dbReference type="NCBIfam" id="TIGR00293">
    <property type="entry name" value="prefoldin subunit alpha"/>
    <property type="match status" value="1"/>
</dbReference>
<dbReference type="InterPro" id="IPR011599">
    <property type="entry name" value="PFD_alpha_archaea"/>
</dbReference>
<dbReference type="GO" id="GO:1990114">
    <property type="term" value="P:RNA polymerase II core complex assembly"/>
    <property type="evidence" value="ECO:0007669"/>
    <property type="project" value="TreeGrafter"/>
</dbReference>
<dbReference type="InterPro" id="IPR009053">
    <property type="entry name" value="Prefoldin"/>
</dbReference>
<evidence type="ECO:0000256" key="1">
    <source>
        <dbReference type="ARBA" id="ARBA00010048"/>
    </source>
</evidence>
<sequence length="197" mass="21535">MPTLKLPFALRRFGGASHHLSAASQLQQIQSTLPSMATNQASKQPGQIEITSLPVPQLQELKQQLDRELEHLTTSFQSLRTAQSKFSDCLKSIAQGVNTSTADKPLLVPLTSSLYVPGRLTSSTHVLIDIGTGFFVEKSTEDAADFYKRKVKDLGDSLKDLEQVVNSKANNVRMVEEVIRVKVLSAQEGGQKEAKGT</sequence>
<evidence type="ECO:0000313" key="4">
    <source>
        <dbReference type="EMBL" id="CAI6248106.1"/>
    </source>
</evidence>
<comment type="similarity">
    <text evidence="1">Belongs to the prefoldin subunit alpha family.</text>
</comment>
<dbReference type="GO" id="GO:0006457">
    <property type="term" value="P:protein folding"/>
    <property type="evidence" value="ECO:0007669"/>
    <property type="project" value="InterPro"/>
</dbReference>
<accession>A0A9W4U459</accession>
<dbReference type="PANTHER" id="PTHR12674:SF2">
    <property type="entry name" value="PREFOLDIN SUBUNIT 5"/>
    <property type="match status" value="1"/>
</dbReference>
<keyword evidence="5" id="KW-1185">Reference proteome</keyword>
<dbReference type="GO" id="GO:0005737">
    <property type="term" value="C:cytoplasm"/>
    <property type="evidence" value="ECO:0007669"/>
    <property type="project" value="TreeGrafter"/>
</dbReference>
<dbReference type="CDD" id="cd23157">
    <property type="entry name" value="Prefoldin_5"/>
    <property type="match status" value="1"/>
</dbReference>
<comment type="caution">
    <text evidence="4">The sequence shown here is derived from an EMBL/GenBank/DDBJ whole genome shotgun (WGS) entry which is preliminary data.</text>
</comment>
<keyword evidence="2" id="KW-0143">Chaperone</keyword>
<dbReference type="GO" id="GO:1990113">
    <property type="term" value="P:RNA polymerase I assembly"/>
    <property type="evidence" value="ECO:0007669"/>
    <property type="project" value="TreeGrafter"/>
</dbReference>
<proteinExistence type="inferred from homology"/>
<dbReference type="PANTHER" id="PTHR12674">
    <property type="entry name" value="PREFOLDIN SUBUNIT 5"/>
    <property type="match status" value="1"/>
</dbReference>
<organism evidence="4 5">
    <name type="scientific">Periconia digitata</name>
    <dbReference type="NCBI Taxonomy" id="1303443"/>
    <lineage>
        <taxon>Eukaryota</taxon>
        <taxon>Fungi</taxon>
        <taxon>Dikarya</taxon>
        <taxon>Ascomycota</taxon>
        <taxon>Pezizomycotina</taxon>
        <taxon>Dothideomycetes</taxon>
        <taxon>Pleosporomycetidae</taxon>
        <taxon>Pleosporales</taxon>
        <taxon>Massarineae</taxon>
        <taxon>Periconiaceae</taxon>
        <taxon>Periconia</taxon>
    </lineage>
</organism>
<keyword evidence="3" id="KW-0175">Coiled coil</keyword>
<dbReference type="GO" id="GO:1990115">
    <property type="term" value="P:RNA polymerase III assembly"/>
    <property type="evidence" value="ECO:0007669"/>
    <property type="project" value="TreeGrafter"/>
</dbReference>
<dbReference type="InterPro" id="IPR004127">
    <property type="entry name" value="Prefoldin_subunit_alpha"/>
</dbReference>
<dbReference type="GO" id="GO:0016272">
    <property type="term" value="C:prefoldin complex"/>
    <property type="evidence" value="ECO:0007669"/>
    <property type="project" value="InterPro"/>
</dbReference>
<name>A0A9W4U459_9PLEO</name>
<dbReference type="Gene3D" id="1.10.287.370">
    <property type="match status" value="1"/>
</dbReference>
<dbReference type="FunFam" id="1.10.287.370:FF:000004">
    <property type="entry name" value="Probable prefoldin subunit 5"/>
    <property type="match status" value="1"/>
</dbReference>
<reference evidence="4" key="1">
    <citation type="submission" date="2023-01" db="EMBL/GenBank/DDBJ databases">
        <authorList>
            <person name="Van Ghelder C."/>
            <person name="Rancurel C."/>
        </authorList>
    </citation>
    <scope>NUCLEOTIDE SEQUENCE</scope>
    <source>
        <strain evidence="4">CNCM I-4278</strain>
    </source>
</reference>
<dbReference type="EMBL" id="CAOQHR010000001">
    <property type="protein sequence ID" value="CAI6248106.1"/>
    <property type="molecule type" value="Genomic_DNA"/>
</dbReference>
<dbReference type="Proteomes" id="UP001152607">
    <property type="component" value="Unassembled WGS sequence"/>
</dbReference>
<evidence type="ECO:0000313" key="5">
    <source>
        <dbReference type="Proteomes" id="UP001152607"/>
    </source>
</evidence>
<dbReference type="OrthoDB" id="10267474at2759"/>
<dbReference type="AlphaFoldDB" id="A0A9W4U459"/>
<gene>
    <name evidence="4" type="ORF">PDIGIT_LOCUS855</name>
</gene>
<evidence type="ECO:0000256" key="3">
    <source>
        <dbReference type="SAM" id="Coils"/>
    </source>
</evidence>
<dbReference type="SUPFAM" id="SSF46579">
    <property type="entry name" value="Prefoldin"/>
    <property type="match status" value="1"/>
</dbReference>
<dbReference type="GO" id="GO:0051082">
    <property type="term" value="F:unfolded protein binding"/>
    <property type="evidence" value="ECO:0007669"/>
    <property type="project" value="InterPro"/>
</dbReference>
<feature type="coiled-coil region" evidence="3">
    <location>
        <begin position="55"/>
        <end position="82"/>
    </location>
</feature>
<evidence type="ECO:0000256" key="2">
    <source>
        <dbReference type="ARBA" id="ARBA00023186"/>
    </source>
</evidence>
<protein>
    <submittedName>
        <fullName evidence="4">Uncharacterized protein</fullName>
    </submittedName>
</protein>
<dbReference type="Pfam" id="PF02996">
    <property type="entry name" value="Prefoldin"/>
    <property type="match status" value="1"/>
</dbReference>